<dbReference type="InterPro" id="IPR013780">
    <property type="entry name" value="Glyco_hydro_b"/>
</dbReference>
<dbReference type="InterPro" id="IPR011330">
    <property type="entry name" value="Glyco_hydro/deAcase_b/a-brl"/>
</dbReference>
<keyword evidence="6" id="KW-0326">Glycosidase</keyword>
<evidence type="ECO:0000313" key="8">
    <source>
        <dbReference type="EMBL" id="GMI41705.1"/>
    </source>
</evidence>
<evidence type="ECO:0000256" key="5">
    <source>
        <dbReference type="ARBA" id="ARBA00022833"/>
    </source>
</evidence>
<keyword evidence="5" id="KW-0862">Zinc</keyword>
<dbReference type="PANTHER" id="PTHR11607:SF3">
    <property type="entry name" value="LYSOSOMAL ALPHA-MANNOSIDASE"/>
    <property type="match status" value="1"/>
</dbReference>
<proteinExistence type="inferred from homology"/>
<reference evidence="9" key="1">
    <citation type="journal article" date="2023" name="Commun. Biol.">
        <title>Genome analysis of Parmales, the sister group of diatoms, reveals the evolutionary specialization of diatoms from phago-mixotrophs to photoautotrophs.</title>
        <authorList>
            <person name="Ban H."/>
            <person name="Sato S."/>
            <person name="Yoshikawa S."/>
            <person name="Yamada K."/>
            <person name="Nakamura Y."/>
            <person name="Ichinomiya M."/>
            <person name="Sato N."/>
            <person name="Blanc-Mathieu R."/>
            <person name="Endo H."/>
            <person name="Kuwata A."/>
            <person name="Ogata H."/>
        </authorList>
    </citation>
    <scope>NUCLEOTIDE SEQUENCE [LARGE SCALE GENOMIC DNA]</scope>
</reference>
<dbReference type="Gene3D" id="2.60.40.1180">
    <property type="entry name" value="Golgi alpha-mannosidase II"/>
    <property type="match status" value="1"/>
</dbReference>
<dbReference type="InterPro" id="IPR027291">
    <property type="entry name" value="Glyco_hydro_38_N_sf"/>
</dbReference>
<dbReference type="SUPFAM" id="SSF88688">
    <property type="entry name" value="Families 57/38 glycoside transferase middle domain"/>
    <property type="match status" value="1"/>
</dbReference>
<dbReference type="SUPFAM" id="SSF74650">
    <property type="entry name" value="Galactose mutarotase-like"/>
    <property type="match status" value="1"/>
</dbReference>
<dbReference type="AlphaFoldDB" id="A0A9W7GC65"/>
<protein>
    <recommendedName>
        <fullName evidence="7">Glycoside hydrolase family 38 central domain-containing protein</fullName>
    </recommendedName>
</protein>
<comment type="caution">
    <text evidence="8">The sequence shown here is derived from an EMBL/GenBank/DDBJ whole genome shotgun (WGS) entry which is preliminary data.</text>
</comment>
<dbReference type="Gene3D" id="3.20.110.10">
    <property type="entry name" value="Glycoside hydrolase 38, N terminal domain"/>
    <property type="match status" value="1"/>
</dbReference>
<dbReference type="Proteomes" id="UP001165065">
    <property type="component" value="Unassembled WGS sequence"/>
</dbReference>
<sequence>MEDYFDDTVHDIYDTVLAALVQDKSLKFSVAEIGFFRAWWEQAKETKRADFTRILNEKRFEFVGGGYSQPDEAANDGPALVRNMMSGHTWISMTFGEEALPTVSWSLDPFGQTPTAMSLFKQMGFTDAVIDRIPFSTKDKLVEEDSLEFFWRVREFNEEPTEDELMFTHVLHAKYHFGNSGRISPDIDRLYWGPQASDHTNSFLIDSIPRAARALARQITEQSEGQRHNKVLVLFGKDFAFQNATQEFSQMSPLVDWISEHGMKLDPPMRIKYATASEYFSAVHADSPPELFPLIGQTPTPNTATTTTSFIPYIFSGFISERMFGWWSGFFFSRPALKANARAADALLSAADALSVTVGGLEDPVHLQEAVDISGLMTHHDALPGTSLTPVTADLYVQLREGAAASAATVESAVKTMLGWKSAKKVSPPLARGTEHGGQVETSPPSSIPAFWQALSQIVEGGGVIPLGLFNPLVRKRGDEIVSLPVPVELSRRVQVISKEGDSVEQQIVISADGEEATLYFAVSCPALAVSPKFQIKVGEVDPSLPIFQEKSLVHSRSDGFNDSGCSDGEVFVVEDDATVLHFSSATGDLCSVNGKSASISYGAYTPLEDDPWVFRPRQRSGFPKRKFERMATRVITGAPLVNYAVQEFQEVGREMHLSSRLLIGRRGGVVEVTHFLGNETNVISDESEVGVEFWVDGVAEDDGGVFMSDTNGIYGGLQKRTTRDNLPLPANFFPIVRLATVGESTVMVSQTHAVSTLKPGGLMVMLHRRLARGGLFEGGLDFVNDPMQDTEIVVDKMLWNVGGGDERGLEWEMQAELEEPVILLWGEHEEEEGGAGKETVSMITGEPPARLRVDVGTVPGVVSQVLLRFAHTDPDDTEAVRFDDWAQMFVGGTRGKVVGAEERTLSLMRKVEGGEGECLFDESSLKLCVEPGKIVTLIVSFATESE</sequence>
<evidence type="ECO:0000256" key="2">
    <source>
        <dbReference type="ARBA" id="ARBA00009792"/>
    </source>
</evidence>
<dbReference type="SUPFAM" id="SSF88713">
    <property type="entry name" value="Glycoside hydrolase/deacetylase"/>
    <property type="match status" value="1"/>
</dbReference>
<evidence type="ECO:0000259" key="7">
    <source>
        <dbReference type="SMART" id="SM00872"/>
    </source>
</evidence>
<keyword evidence="4" id="KW-0378">Hydrolase</keyword>
<dbReference type="GO" id="GO:0004559">
    <property type="term" value="F:alpha-mannosidase activity"/>
    <property type="evidence" value="ECO:0007669"/>
    <property type="project" value="InterPro"/>
</dbReference>
<gene>
    <name evidence="8" type="ORF">TrCOL_g4534</name>
</gene>
<keyword evidence="9" id="KW-1185">Reference proteome</keyword>
<dbReference type="InterPro" id="IPR000602">
    <property type="entry name" value="Glyco_hydro_38_N"/>
</dbReference>
<evidence type="ECO:0000256" key="1">
    <source>
        <dbReference type="ARBA" id="ARBA00001947"/>
    </source>
</evidence>
<dbReference type="GO" id="GO:0030246">
    <property type="term" value="F:carbohydrate binding"/>
    <property type="evidence" value="ECO:0007669"/>
    <property type="project" value="InterPro"/>
</dbReference>
<dbReference type="InterPro" id="IPR015341">
    <property type="entry name" value="Glyco_hydro_38_cen"/>
</dbReference>
<dbReference type="Gene3D" id="2.70.98.30">
    <property type="entry name" value="Golgi alpha-mannosidase II, domain 4"/>
    <property type="match status" value="1"/>
</dbReference>
<dbReference type="PANTHER" id="PTHR11607">
    <property type="entry name" value="ALPHA-MANNOSIDASE"/>
    <property type="match status" value="1"/>
</dbReference>
<evidence type="ECO:0000256" key="4">
    <source>
        <dbReference type="ARBA" id="ARBA00022801"/>
    </source>
</evidence>
<dbReference type="GO" id="GO:0046872">
    <property type="term" value="F:metal ion binding"/>
    <property type="evidence" value="ECO:0007669"/>
    <property type="project" value="UniProtKB-KW"/>
</dbReference>
<dbReference type="OrthoDB" id="39075at2759"/>
<dbReference type="Pfam" id="PF09261">
    <property type="entry name" value="Alpha-mann_mid"/>
    <property type="match status" value="1"/>
</dbReference>
<dbReference type="GO" id="GO:0006013">
    <property type="term" value="P:mannose metabolic process"/>
    <property type="evidence" value="ECO:0007669"/>
    <property type="project" value="InterPro"/>
</dbReference>
<dbReference type="InterPro" id="IPR011013">
    <property type="entry name" value="Gal_mutarotase_sf_dom"/>
</dbReference>
<feature type="domain" description="Glycoside hydrolase family 38 central" evidence="7">
    <location>
        <begin position="325"/>
        <end position="399"/>
    </location>
</feature>
<accession>A0A9W7GC65</accession>
<comment type="cofactor">
    <cofactor evidence="1">
        <name>Zn(2+)</name>
        <dbReference type="ChEBI" id="CHEBI:29105"/>
    </cofactor>
</comment>
<evidence type="ECO:0000256" key="6">
    <source>
        <dbReference type="ARBA" id="ARBA00023295"/>
    </source>
</evidence>
<dbReference type="SMART" id="SM00872">
    <property type="entry name" value="Alpha-mann_mid"/>
    <property type="match status" value="1"/>
</dbReference>
<evidence type="ECO:0000313" key="9">
    <source>
        <dbReference type="Proteomes" id="UP001165065"/>
    </source>
</evidence>
<organism evidence="8 9">
    <name type="scientific">Triparma columacea</name>
    <dbReference type="NCBI Taxonomy" id="722753"/>
    <lineage>
        <taxon>Eukaryota</taxon>
        <taxon>Sar</taxon>
        <taxon>Stramenopiles</taxon>
        <taxon>Ochrophyta</taxon>
        <taxon>Bolidophyceae</taxon>
        <taxon>Parmales</taxon>
        <taxon>Triparmaceae</taxon>
        <taxon>Triparma</taxon>
    </lineage>
</organism>
<comment type="similarity">
    <text evidence="2">Belongs to the glycosyl hydrolase 38 family.</text>
</comment>
<dbReference type="InterPro" id="IPR050843">
    <property type="entry name" value="Glycosyl_Hydrlase_38"/>
</dbReference>
<dbReference type="EMBL" id="BRYA01000156">
    <property type="protein sequence ID" value="GMI41705.1"/>
    <property type="molecule type" value="Genomic_DNA"/>
</dbReference>
<dbReference type="InterPro" id="IPR028995">
    <property type="entry name" value="Glyco_hydro_57/38_cen_sf"/>
</dbReference>
<dbReference type="Gene3D" id="1.20.1270.50">
    <property type="entry name" value="Glycoside hydrolase family 38, central domain"/>
    <property type="match status" value="1"/>
</dbReference>
<evidence type="ECO:0000256" key="3">
    <source>
        <dbReference type="ARBA" id="ARBA00022723"/>
    </source>
</evidence>
<name>A0A9W7GC65_9STRA</name>
<dbReference type="Pfam" id="PF01074">
    <property type="entry name" value="Glyco_hydro_38N"/>
    <property type="match status" value="1"/>
</dbReference>
<dbReference type="InterPro" id="IPR037094">
    <property type="entry name" value="Glyco_hydro_38_cen_sf"/>
</dbReference>
<keyword evidence="3" id="KW-0479">Metal-binding</keyword>